<keyword evidence="7 9" id="KW-0505">Motor protein</keyword>
<evidence type="ECO:0000256" key="6">
    <source>
        <dbReference type="ARBA" id="ARBA00023054"/>
    </source>
</evidence>
<evidence type="ECO:0000256" key="4">
    <source>
        <dbReference type="ARBA" id="ARBA00022741"/>
    </source>
</evidence>
<dbReference type="InterPro" id="IPR027640">
    <property type="entry name" value="Kinesin-like_fam"/>
</dbReference>
<feature type="domain" description="Kinesin motor" evidence="13">
    <location>
        <begin position="7"/>
        <end position="335"/>
    </location>
</feature>
<evidence type="ECO:0000256" key="11">
    <source>
        <dbReference type="SAM" id="Coils"/>
    </source>
</evidence>
<dbReference type="Proteomes" id="UP000649617">
    <property type="component" value="Unassembled WGS sequence"/>
</dbReference>
<protein>
    <recommendedName>
        <fullName evidence="10">Kinesin-like protein</fullName>
    </recommendedName>
</protein>
<dbReference type="OrthoDB" id="3176171at2759"/>
<keyword evidence="2" id="KW-0963">Cytoplasm</keyword>
<dbReference type="Gene3D" id="3.40.850.10">
    <property type="entry name" value="Kinesin motor domain"/>
    <property type="match status" value="1"/>
</dbReference>
<evidence type="ECO:0000313" key="15">
    <source>
        <dbReference type="Proteomes" id="UP000649617"/>
    </source>
</evidence>
<keyword evidence="15" id="KW-1185">Reference proteome</keyword>
<dbReference type="GO" id="GO:0008017">
    <property type="term" value="F:microtubule binding"/>
    <property type="evidence" value="ECO:0007669"/>
    <property type="project" value="InterPro"/>
</dbReference>
<dbReference type="GO" id="GO:0007018">
    <property type="term" value="P:microtubule-based movement"/>
    <property type="evidence" value="ECO:0007669"/>
    <property type="project" value="InterPro"/>
</dbReference>
<proteinExistence type="inferred from homology"/>
<dbReference type="InterPro" id="IPR001752">
    <property type="entry name" value="Kinesin_motor_dom"/>
</dbReference>
<dbReference type="InterPro" id="IPR019821">
    <property type="entry name" value="Kinesin_motor_CS"/>
</dbReference>
<sequence>MDDKRECVKVVIRCRPLSGQEKIDNREKIVDMAVKDGAVSVRRPGTQDSKNFTFDAVYDEHTIQNDFYEHTGYAIVESVMDGYNGTIFAYGQTGTGKTHTMVGKPDPEEMNGVIPRTFAHIFRNVDCGQNKKFLVRASYLEIYNEEIRDLLSKNPKQKLELKDHPEGGVFVKDLTNMIVKGAPDLQQVMEVGQKNRSVASTLMNNESSRSHSIFTITVEILEKGMDGQDHIRVGKMNMVDLAGSERQSKTGATGETLKEATKINMSLSALGNVISALIDSKTSFVPYRDSKLTRLLQDSLGGNTKTVMCACIGPVDYNYDETLSTLRYASRAKSIKNKPRINEDPKDAMIREFQDEITRLKMKLQERANAGPGSPPRAPGAPGEPEVIVEKEVVEVEKIIEKEVVVQKVVQSGITEEEVQRIQWQVEQERAQIEMTVEQERQAIEAQKEMADQEKQQLLEALEEKQRLREEKAQQQEKMLQQLKAMEEKMLVGSQVMEKAMQQEADLKKAAMEVEEKKRLEQRMQEELEQQQEDKLNLEEKYASTEEQAWREDACKCLRMLGLFGRSHAKLQVQKMTAKLEKLWNRHKQTQQEVQDLQHEFQTEREDMLETIRELRKEVKLVCLTIENFIPLEHYQQIVERAHYDESSDEWVINNIDLAGNRVRRRGRILDDDGDGRHGMRRTGQADGSPDPVAMMNERPNVYFAYTEDGGAQRAETRPVAKNGKSQRMKSAGRPGTASRKGRAVKGAVTNFLHSPDPEEAEEAAFPKARGLVRAGYQG</sequence>
<feature type="region of interest" description="Disordered" evidence="12">
    <location>
        <begin position="711"/>
        <end position="745"/>
    </location>
</feature>
<evidence type="ECO:0000256" key="5">
    <source>
        <dbReference type="ARBA" id="ARBA00022840"/>
    </source>
</evidence>
<dbReference type="PROSITE" id="PS00411">
    <property type="entry name" value="KINESIN_MOTOR_1"/>
    <property type="match status" value="1"/>
</dbReference>
<reference evidence="14" key="1">
    <citation type="submission" date="2021-02" db="EMBL/GenBank/DDBJ databases">
        <authorList>
            <person name="Dougan E. K."/>
            <person name="Rhodes N."/>
            <person name="Thang M."/>
            <person name="Chan C."/>
        </authorList>
    </citation>
    <scope>NUCLEOTIDE SEQUENCE</scope>
</reference>
<evidence type="ECO:0000259" key="13">
    <source>
        <dbReference type="PROSITE" id="PS50067"/>
    </source>
</evidence>
<comment type="caution">
    <text evidence="14">The sequence shown here is derived from an EMBL/GenBank/DDBJ whole genome shotgun (WGS) entry which is preliminary data.</text>
</comment>
<evidence type="ECO:0000256" key="2">
    <source>
        <dbReference type="ARBA" id="ARBA00022490"/>
    </source>
</evidence>
<dbReference type="InterPro" id="IPR036961">
    <property type="entry name" value="Kinesin_motor_dom_sf"/>
</dbReference>
<comment type="subcellular location">
    <subcellularLocation>
        <location evidence="1">Cytoplasm</location>
        <location evidence="1">Cytoskeleton</location>
    </subcellularLocation>
</comment>
<name>A0A812U5T0_SYMPI</name>
<evidence type="ECO:0000256" key="9">
    <source>
        <dbReference type="PROSITE-ProRule" id="PRU00283"/>
    </source>
</evidence>
<feature type="coiled-coil region" evidence="11">
    <location>
        <begin position="580"/>
        <end position="618"/>
    </location>
</feature>
<dbReference type="PROSITE" id="PS50067">
    <property type="entry name" value="KINESIN_MOTOR_2"/>
    <property type="match status" value="1"/>
</dbReference>
<evidence type="ECO:0000256" key="1">
    <source>
        <dbReference type="ARBA" id="ARBA00004245"/>
    </source>
</evidence>
<dbReference type="SMART" id="SM00129">
    <property type="entry name" value="KISc"/>
    <property type="match status" value="1"/>
</dbReference>
<evidence type="ECO:0000256" key="3">
    <source>
        <dbReference type="ARBA" id="ARBA00022701"/>
    </source>
</evidence>
<dbReference type="SUPFAM" id="SSF52540">
    <property type="entry name" value="P-loop containing nucleoside triphosphate hydrolases"/>
    <property type="match status" value="1"/>
</dbReference>
<feature type="compositionally biased region" description="Basic and acidic residues" evidence="12">
    <location>
        <begin position="668"/>
        <end position="678"/>
    </location>
</feature>
<dbReference type="PRINTS" id="PR00380">
    <property type="entry name" value="KINESINHEAVY"/>
</dbReference>
<organism evidence="14 15">
    <name type="scientific">Symbiodinium pilosum</name>
    <name type="common">Dinoflagellate</name>
    <dbReference type="NCBI Taxonomy" id="2952"/>
    <lineage>
        <taxon>Eukaryota</taxon>
        <taxon>Sar</taxon>
        <taxon>Alveolata</taxon>
        <taxon>Dinophyceae</taxon>
        <taxon>Suessiales</taxon>
        <taxon>Symbiodiniaceae</taxon>
        <taxon>Symbiodinium</taxon>
    </lineage>
</organism>
<dbReference type="FunFam" id="3.40.850.10:FF:000029">
    <property type="entry name" value="Kinesin-like protein KIF17"/>
    <property type="match status" value="1"/>
</dbReference>
<dbReference type="GO" id="GO:0003777">
    <property type="term" value="F:microtubule motor activity"/>
    <property type="evidence" value="ECO:0007669"/>
    <property type="project" value="InterPro"/>
</dbReference>
<evidence type="ECO:0000313" key="14">
    <source>
        <dbReference type="EMBL" id="CAE7552856.1"/>
    </source>
</evidence>
<dbReference type="GO" id="GO:0005874">
    <property type="term" value="C:microtubule"/>
    <property type="evidence" value="ECO:0007669"/>
    <property type="project" value="UniProtKB-KW"/>
</dbReference>
<accession>A0A812U5T0</accession>
<keyword evidence="4 9" id="KW-0547">Nucleotide-binding</keyword>
<keyword evidence="3 10" id="KW-0493">Microtubule</keyword>
<evidence type="ECO:0000256" key="7">
    <source>
        <dbReference type="ARBA" id="ARBA00023175"/>
    </source>
</evidence>
<keyword evidence="5 9" id="KW-0067">ATP-binding</keyword>
<dbReference type="AlphaFoldDB" id="A0A812U5T0"/>
<gene>
    <name evidence="14" type="primary">KIF3A</name>
    <name evidence="14" type="ORF">SPIL2461_LOCUS14696</name>
</gene>
<dbReference type="GO" id="GO:0005524">
    <property type="term" value="F:ATP binding"/>
    <property type="evidence" value="ECO:0007669"/>
    <property type="project" value="UniProtKB-UniRule"/>
</dbReference>
<comment type="similarity">
    <text evidence="9 10">Belongs to the TRAFAC class myosin-kinesin ATPase superfamily. Kinesin family.</text>
</comment>
<dbReference type="InterPro" id="IPR027417">
    <property type="entry name" value="P-loop_NTPase"/>
</dbReference>
<dbReference type="PANTHER" id="PTHR47969">
    <property type="entry name" value="CHROMOSOME-ASSOCIATED KINESIN KIF4A-RELATED"/>
    <property type="match status" value="1"/>
</dbReference>
<keyword evidence="8" id="KW-0206">Cytoskeleton</keyword>
<evidence type="ECO:0000256" key="10">
    <source>
        <dbReference type="RuleBase" id="RU000394"/>
    </source>
</evidence>
<keyword evidence="6 11" id="KW-0175">Coiled coil</keyword>
<evidence type="ECO:0000256" key="12">
    <source>
        <dbReference type="SAM" id="MobiDB-lite"/>
    </source>
</evidence>
<evidence type="ECO:0000256" key="8">
    <source>
        <dbReference type="ARBA" id="ARBA00023212"/>
    </source>
</evidence>
<dbReference type="PANTHER" id="PTHR47969:SF21">
    <property type="entry name" value="KINESIN-LIKE PROTEIN"/>
    <property type="match status" value="1"/>
</dbReference>
<feature type="coiled-coil region" evidence="11">
    <location>
        <begin position="430"/>
        <end position="548"/>
    </location>
</feature>
<feature type="region of interest" description="Disordered" evidence="12">
    <location>
        <begin position="668"/>
        <end position="693"/>
    </location>
</feature>
<feature type="binding site" evidence="9">
    <location>
        <begin position="91"/>
        <end position="98"/>
    </location>
    <ligand>
        <name>ATP</name>
        <dbReference type="ChEBI" id="CHEBI:30616"/>
    </ligand>
</feature>
<dbReference type="EMBL" id="CAJNIZ010034446">
    <property type="protein sequence ID" value="CAE7552856.1"/>
    <property type="molecule type" value="Genomic_DNA"/>
</dbReference>
<dbReference type="Pfam" id="PF00225">
    <property type="entry name" value="Kinesin"/>
    <property type="match status" value="1"/>
</dbReference>